<evidence type="ECO:0000313" key="1">
    <source>
        <dbReference type="EMBL" id="EMR61851.1"/>
    </source>
</evidence>
<dbReference type="OrthoDB" id="10267115at2759"/>
<dbReference type="KEGG" id="ela:UCREL1_11219"/>
<proteinExistence type="predicted"/>
<dbReference type="SUPFAM" id="SSF51735">
    <property type="entry name" value="NAD(P)-binding Rossmann-fold domains"/>
    <property type="match status" value="1"/>
</dbReference>
<dbReference type="InterPro" id="IPR036291">
    <property type="entry name" value="NAD(P)-bd_dom_sf"/>
</dbReference>
<dbReference type="GO" id="GO:0030148">
    <property type="term" value="P:sphingolipid biosynthetic process"/>
    <property type="evidence" value="ECO:0007669"/>
    <property type="project" value="TreeGrafter"/>
</dbReference>
<reference evidence="2" key="1">
    <citation type="journal article" date="2013" name="Genome Announc.">
        <title>Draft genome sequence of the grapevine dieback fungus Eutypa lata UCR-EL1.</title>
        <authorList>
            <person name="Blanco-Ulate B."/>
            <person name="Rolshausen P.E."/>
            <person name="Cantu D."/>
        </authorList>
    </citation>
    <scope>NUCLEOTIDE SEQUENCE [LARGE SCALE GENOMIC DNA]</scope>
    <source>
        <strain evidence="2">UCR-EL1</strain>
    </source>
</reference>
<dbReference type="Pfam" id="PF00106">
    <property type="entry name" value="adh_short"/>
    <property type="match status" value="2"/>
</dbReference>
<dbReference type="PANTHER" id="PTHR43550">
    <property type="entry name" value="3-KETODIHYDROSPHINGOSINE REDUCTASE"/>
    <property type="match status" value="1"/>
</dbReference>
<dbReference type="STRING" id="1287681.M7SW96"/>
<dbReference type="AlphaFoldDB" id="M7SW96"/>
<dbReference type="GO" id="GO:0005789">
    <property type="term" value="C:endoplasmic reticulum membrane"/>
    <property type="evidence" value="ECO:0007669"/>
    <property type="project" value="TreeGrafter"/>
</dbReference>
<sequence length="263" mass="28588">MSWFGRNHMPVEGRTILLTGGSEGTGLCAARIFSAKGANVVIVSRNSAKLEEAVESIKAAAKFPETQHFHTIVADVAKLRFAEGVVADAAAWNHGQPPEIVWCLAGLSTPMLWTDSGAMKAARYNRSRPAAKHIIFTGSVLSTLSLAGHGTYAPSKFALRALADALVMEVRLYPDVPIDVHLVMPNSIATAGYDRENETKPQITRQLEGTDKPQDPDTVARLSIAGIEKGRYFVTTSFVGDLMRWGTMSNSPRNNWFVDTLMS</sequence>
<dbReference type="InterPro" id="IPR002347">
    <property type="entry name" value="SDR_fam"/>
</dbReference>
<organism evidence="1 2">
    <name type="scientific">Eutypa lata (strain UCR-EL1)</name>
    <name type="common">Grapevine dieback disease fungus</name>
    <name type="synonym">Eutypa armeniacae</name>
    <dbReference type="NCBI Taxonomy" id="1287681"/>
    <lineage>
        <taxon>Eukaryota</taxon>
        <taxon>Fungi</taxon>
        <taxon>Dikarya</taxon>
        <taxon>Ascomycota</taxon>
        <taxon>Pezizomycotina</taxon>
        <taxon>Sordariomycetes</taxon>
        <taxon>Xylariomycetidae</taxon>
        <taxon>Xylariales</taxon>
        <taxon>Diatrypaceae</taxon>
        <taxon>Eutypa</taxon>
    </lineage>
</organism>
<dbReference type="GO" id="GO:0047560">
    <property type="term" value="F:3-dehydrosphinganine reductase activity"/>
    <property type="evidence" value="ECO:0007669"/>
    <property type="project" value="TreeGrafter"/>
</dbReference>
<dbReference type="Gene3D" id="3.40.50.720">
    <property type="entry name" value="NAD(P)-binding Rossmann-like Domain"/>
    <property type="match status" value="2"/>
</dbReference>
<protein>
    <submittedName>
        <fullName evidence="1">Putative 3-ketodihydrosphingosine reductase tsc10 protein</fullName>
    </submittedName>
</protein>
<dbReference type="EMBL" id="KB707533">
    <property type="protein sequence ID" value="EMR61851.1"/>
    <property type="molecule type" value="Genomic_DNA"/>
</dbReference>
<keyword evidence="2" id="KW-1185">Reference proteome</keyword>
<name>M7SW96_EUTLA</name>
<evidence type="ECO:0000313" key="2">
    <source>
        <dbReference type="Proteomes" id="UP000012174"/>
    </source>
</evidence>
<dbReference type="Proteomes" id="UP000012174">
    <property type="component" value="Unassembled WGS sequence"/>
</dbReference>
<dbReference type="GO" id="GO:0006666">
    <property type="term" value="P:3-keto-sphinganine metabolic process"/>
    <property type="evidence" value="ECO:0007669"/>
    <property type="project" value="TreeGrafter"/>
</dbReference>
<dbReference type="PRINTS" id="PR00081">
    <property type="entry name" value="GDHRDH"/>
</dbReference>
<dbReference type="HOGENOM" id="CLU_010194_3_0_1"/>
<dbReference type="PANTHER" id="PTHR43550:SF3">
    <property type="entry name" value="3-KETODIHYDROSPHINGOSINE REDUCTASE"/>
    <property type="match status" value="1"/>
</dbReference>
<accession>M7SW96</accession>
<gene>
    <name evidence="1" type="ORF">UCREL1_11219</name>
</gene>
<dbReference type="OMA" id="ESHVNIQ"/>
<dbReference type="eggNOG" id="KOG1210">
    <property type="taxonomic scope" value="Eukaryota"/>
</dbReference>